<dbReference type="InterPro" id="IPR018961">
    <property type="entry name" value="DnaJ_homolog_subfam-C_membr-28"/>
</dbReference>
<sequence>MTLSFNSLNTLNGISITHSFYHPSTRLILALKTKTFTVSYHCLKVSNILQSTKNANINTLNSQITSVTTPDSSTNSTTTPNSQNITSSTKIILNFEEDRTVKKDENSRKPASIDTIIKNSFVKENDVPWTGEEDLKDTILRMIVDKYPPLKVKRESVKDYMDAHSSKSQHNNLTNLPNYLSNHSIIIKSKGNVDSSDNKLQKKKEKLEKVRERNQSRIINAREAATDYAIGKKYGDNNEQKKDILPKSIAAWNSIVEQRIQEAITEGKFKNLQYHGKPLPLDENEKKQGAAPAWIESQKDVEREISLFRRRMLE</sequence>
<name>A0A9N9B741_9GLOM</name>
<keyword evidence="1" id="KW-0175">Coiled coil</keyword>
<comment type="caution">
    <text evidence="3">The sequence shown here is derived from an EMBL/GenBank/DDBJ whole genome shotgun (WGS) entry which is preliminary data.</text>
</comment>
<evidence type="ECO:0000259" key="2">
    <source>
        <dbReference type="Pfam" id="PF09350"/>
    </source>
</evidence>
<feature type="domain" description="DnaJ homologue subfamily C member 28 conserved" evidence="2">
    <location>
        <begin position="255"/>
        <end position="309"/>
    </location>
</feature>
<evidence type="ECO:0000256" key="1">
    <source>
        <dbReference type="SAM" id="Coils"/>
    </source>
</evidence>
<dbReference type="Proteomes" id="UP000789396">
    <property type="component" value="Unassembled WGS sequence"/>
</dbReference>
<dbReference type="Pfam" id="PF09350">
    <property type="entry name" value="DJC28_CD"/>
    <property type="match status" value="1"/>
</dbReference>
<organism evidence="3 4">
    <name type="scientific">Racocetra fulgida</name>
    <dbReference type="NCBI Taxonomy" id="60492"/>
    <lineage>
        <taxon>Eukaryota</taxon>
        <taxon>Fungi</taxon>
        <taxon>Fungi incertae sedis</taxon>
        <taxon>Mucoromycota</taxon>
        <taxon>Glomeromycotina</taxon>
        <taxon>Glomeromycetes</taxon>
        <taxon>Diversisporales</taxon>
        <taxon>Gigasporaceae</taxon>
        <taxon>Racocetra</taxon>
    </lineage>
</organism>
<accession>A0A9N9B741</accession>
<feature type="non-terminal residue" evidence="3">
    <location>
        <position position="314"/>
    </location>
</feature>
<gene>
    <name evidence="3" type="ORF">RFULGI_LOCUS4730</name>
</gene>
<dbReference type="EMBL" id="CAJVPZ010004890">
    <property type="protein sequence ID" value="CAG8553033.1"/>
    <property type="molecule type" value="Genomic_DNA"/>
</dbReference>
<dbReference type="PANTHER" id="PTHR39394">
    <property type="entry name" value="YALI0E31793P"/>
    <property type="match status" value="1"/>
</dbReference>
<evidence type="ECO:0000313" key="3">
    <source>
        <dbReference type="EMBL" id="CAG8553033.1"/>
    </source>
</evidence>
<proteinExistence type="predicted"/>
<protein>
    <submittedName>
        <fullName evidence="3">11584_t:CDS:1</fullName>
    </submittedName>
</protein>
<dbReference type="OrthoDB" id="547796at2759"/>
<evidence type="ECO:0000313" key="4">
    <source>
        <dbReference type="Proteomes" id="UP000789396"/>
    </source>
</evidence>
<feature type="coiled-coil region" evidence="1">
    <location>
        <begin position="193"/>
        <end position="224"/>
    </location>
</feature>
<dbReference type="AlphaFoldDB" id="A0A9N9B741"/>
<keyword evidence="4" id="KW-1185">Reference proteome</keyword>
<reference evidence="3" key="1">
    <citation type="submission" date="2021-06" db="EMBL/GenBank/DDBJ databases">
        <authorList>
            <person name="Kallberg Y."/>
            <person name="Tangrot J."/>
            <person name="Rosling A."/>
        </authorList>
    </citation>
    <scope>NUCLEOTIDE SEQUENCE</scope>
    <source>
        <strain evidence="3">IN212</strain>
    </source>
</reference>
<dbReference type="PANTHER" id="PTHR39394:SF1">
    <property type="entry name" value="DNAJ HOMOLOGUE SUBFAMILY C MEMBER 28 CONSERVED DOMAIN-CONTAINING PROTEIN"/>
    <property type="match status" value="1"/>
</dbReference>